<dbReference type="Proteomes" id="UP000054011">
    <property type="component" value="Unassembled WGS sequence"/>
</dbReference>
<dbReference type="EMBL" id="LNSV01000035">
    <property type="protein sequence ID" value="KUH37924.1"/>
    <property type="molecule type" value="Genomic_DNA"/>
</dbReference>
<proteinExistence type="predicted"/>
<name>A0A100Y578_9ACTN</name>
<evidence type="ECO:0000313" key="2">
    <source>
        <dbReference type="Proteomes" id="UP000054011"/>
    </source>
</evidence>
<sequence>MASATTSAVRVWTPARPRASMASWSSWRAWVRATFATTDVMRRSGRGLPDSRVGVRVGAPAVAAWPLRWSGCAGVSRSGCRPGAGSVRGLPSVAASWRGR</sequence>
<accession>A0A100Y578</accession>
<comment type="caution">
    <text evidence="1">The sequence shown here is derived from an EMBL/GenBank/DDBJ whole genome shotgun (WGS) entry which is preliminary data.</text>
</comment>
<gene>
    <name evidence="1" type="ORF">ATE80_15410</name>
</gene>
<dbReference type="RefSeq" id="WP_058942787.1">
    <property type="nucleotide sequence ID" value="NZ_LNSV01000035.1"/>
</dbReference>
<organism evidence="1 2">
    <name type="scientific">Streptomyces kanasensis</name>
    <dbReference type="NCBI Taxonomy" id="936756"/>
    <lineage>
        <taxon>Bacteria</taxon>
        <taxon>Bacillati</taxon>
        <taxon>Actinomycetota</taxon>
        <taxon>Actinomycetes</taxon>
        <taxon>Kitasatosporales</taxon>
        <taxon>Streptomycetaceae</taxon>
        <taxon>Streptomyces</taxon>
    </lineage>
</organism>
<evidence type="ECO:0000313" key="1">
    <source>
        <dbReference type="EMBL" id="KUH37924.1"/>
    </source>
</evidence>
<reference evidence="1 2" key="1">
    <citation type="submission" date="2015-11" db="EMBL/GenBank/DDBJ databases">
        <title>Genome-wide analysis reveals the secondary metabolome in Streptomyces kanasensis ZX01.</title>
        <authorList>
            <person name="Zhang G."/>
            <person name="Han L."/>
            <person name="Feng J."/>
            <person name="Zhang X."/>
        </authorList>
    </citation>
    <scope>NUCLEOTIDE SEQUENCE [LARGE SCALE GENOMIC DNA]</scope>
    <source>
        <strain evidence="1 2">ZX01</strain>
    </source>
</reference>
<protein>
    <submittedName>
        <fullName evidence="1">Uncharacterized protein</fullName>
    </submittedName>
</protein>
<keyword evidence="2" id="KW-1185">Reference proteome</keyword>
<dbReference type="AlphaFoldDB" id="A0A100Y578"/>